<dbReference type="InterPro" id="IPR005381">
    <property type="entry name" value="Znf-XS_domain"/>
</dbReference>
<organism evidence="7 8">
    <name type="scientific">Rubus argutus</name>
    <name type="common">Southern blackberry</name>
    <dbReference type="NCBI Taxonomy" id="59490"/>
    <lineage>
        <taxon>Eukaryota</taxon>
        <taxon>Viridiplantae</taxon>
        <taxon>Streptophyta</taxon>
        <taxon>Embryophyta</taxon>
        <taxon>Tracheophyta</taxon>
        <taxon>Spermatophyta</taxon>
        <taxon>Magnoliopsida</taxon>
        <taxon>eudicotyledons</taxon>
        <taxon>Gunneridae</taxon>
        <taxon>Pentapetalae</taxon>
        <taxon>rosids</taxon>
        <taxon>fabids</taxon>
        <taxon>Rosales</taxon>
        <taxon>Rosaceae</taxon>
        <taxon>Rosoideae</taxon>
        <taxon>Rosoideae incertae sedis</taxon>
        <taxon>Rubus</taxon>
    </lineage>
</organism>
<protein>
    <submittedName>
        <fullName evidence="7">Uncharacterized protein</fullName>
    </submittedName>
</protein>
<keyword evidence="8" id="KW-1185">Reference proteome</keyword>
<feature type="compositionally biased region" description="Basic and acidic residues" evidence="3">
    <location>
        <begin position="361"/>
        <end position="379"/>
    </location>
</feature>
<feature type="compositionally biased region" description="Basic and acidic residues" evidence="3">
    <location>
        <begin position="387"/>
        <end position="401"/>
    </location>
</feature>
<feature type="domain" description="XS" evidence="4">
    <location>
        <begin position="140"/>
        <end position="250"/>
    </location>
</feature>
<dbReference type="EMBL" id="JBEDUW010000003">
    <property type="protein sequence ID" value="KAK9940511.1"/>
    <property type="molecule type" value="Genomic_DNA"/>
</dbReference>
<dbReference type="PANTHER" id="PTHR21596">
    <property type="entry name" value="RIBONUCLEASE P SUBUNIT P38"/>
    <property type="match status" value="1"/>
</dbReference>
<keyword evidence="2" id="KW-0943">RNA-mediated gene silencing</keyword>
<feature type="compositionally biased region" description="Basic and acidic residues" evidence="3">
    <location>
        <begin position="103"/>
        <end position="127"/>
    </location>
</feature>
<dbReference type="InterPro" id="IPR005380">
    <property type="entry name" value="XS_domain"/>
</dbReference>
<dbReference type="Proteomes" id="UP001457282">
    <property type="component" value="Unassembled WGS sequence"/>
</dbReference>
<dbReference type="Gene3D" id="3.30.70.2890">
    <property type="entry name" value="XS domain"/>
    <property type="match status" value="1"/>
</dbReference>
<gene>
    <name evidence="7" type="ORF">M0R45_017169</name>
</gene>
<dbReference type="InterPro" id="IPR005379">
    <property type="entry name" value="FDM1-5/IDN2_XH"/>
</dbReference>
<feature type="region of interest" description="Disordered" evidence="3">
    <location>
        <begin position="97"/>
        <end position="135"/>
    </location>
</feature>
<feature type="region of interest" description="Disordered" evidence="3">
    <location>
        <begin position="361"/>
        <end position="401"/>
    </location>
</feature>
<dbReference type="InterPro" id="IPR038588">
    <property type="entry name" value="XS_domain_sf"/>
</dbReference>
<accession>A0AAW1XW75</accession>
<dbReference type="PANTHER" id="PTHR21596:SF23">
    <property type="entry name" value="FACTOR OF DNA METHYLATION 4"/>
    <property type="match status" value="1"/>
</dbReference>
<dbReference type="AlphaFoldDB" id="A0AAW1XW75"/>
<name>A0AAW1XW75_RUBAR</name>
<keyword evidence="1" id="KW-0175">Coiled coil</keyword>
<dbReference type="GO" id="GO:0080188">
    <property type="term" value="P:gene silencing by siRNA-directed DNA methylation"/>
    <property type="evidence" value="ECO:0007669"/>
    <property type="project" value="InterPro"/>
</dbReference>
<dbReference type="Pfam" id="PF03470">
    <property type="entry name" value="zf-XS"/>
    <property type="match status" value="1"/>
</dbReference>
<dbReference type="InterPro" id="IPR045177">
    <property type="entry name" value="FDM1-5/IDN2"/>
</dbReference>
<evidence type="ECO:0000256" key="2">
    <source>
        <dbReference type="ARBA" id="ARBA00023158"/>
    </source>
</evidence>
<feature type="domain" description="Zinc finger-XS" evidence="6">
    <location>
        <begin position="42"/>
        <end position="82"/>
    </location>
</feature>
<comment type="caution">
    <text evidence="7">The sequence shown here is derived from an EMBL/GenBank/DDBJ whole genome shotgun (WGS) entry which is preliminary data.</text>
</comment>
<evidence type="ECO:0000259" key="6">
    <source>
        <dbReference type="Pfam" id="PF03470"/>
    </source>
</evidence>
<sequence>MSHRLKEKKDNWSDFKAYEDKYYNELKKGSYKVKSSDSTYRCPFCNEKRRQNYRLKELSRHASSIGRGSSRGVKDEAKHWALKSYIDKYLDVKSPLESSNKIEGPREPALKLEGPREPAPKRERHLEPAPQRESPKLNGDKLFVWPVMGILANIKTELKDGKHVGESGSKMKAELAAKGFNPVRVHPLWNYQGHSGFAIVEFEKNWEGFNNGMSFEKSFEVDHRGKRDYNVMRNRGDQLYGWVARDDDYNLRSIVSDYLRKNGDLKTVSGQQAEEQRKTTKLVSNLKNTLEIKNSHLEEMQDKYHTTANSLNKVVLEKDAILKAFNDERDKREQIEKEQFRRILRDHEKAALELEAQKKELEQREKELQQRRAQNDSERRKLHHDRKMNERATLEQKKADENMLRLAEEQKKQKEELRKKIIQLEKQLEKKQALELEIEQMRGALKTMKHMDEDEDMDAKKKMNEIKQNLEEKEQAYADVEALHQALVVKERRNNDEVQEARKELVNGLWDSTSQGNKKTRALIGVKRMGDLDVKPFQMAIKRICSKEEADVKTLEVCSLWETYLADPNWHPFKIITDKEGRAKEIIDEEDEKLVGLKKELGDEVFQAVVSALMELNEYNPSGRYSIKELWNYKEGRRASLQEGANYILKQWKLHKGRRRN</sequence>
<evidence type="ECO:0000259" key="5">
    <source>
        <dbReference type="Pfam" id="PF03469"/>
    </source>
</evidence>
<feature type="domain" description="Factor of DNA methylation 1-5/IDN2" evidence="5">
    <location>
        <begin position="527"/>
        <end position="656"/>
    </location>
</feature>
<evidence type="ECO:0000259" key="4">
    <source>
        <dbReference type="Pfam" id="PF03468"/>
    </source>
</evidence>
<evidence type="ECO:0000256" key="3">
    <source>
        <dbReference type="SAM" id="MobiDB-lite"/>
    </source>
</evidence>
<dbReference type="Pfam" id="PF03468">
    <property type="entry name" value="XS"/>
    <property type="match status" value="1"/>
</dbReference>
<proteinExistence type="predicted"/>
<dbReference type="Pfam" id="PF03469">
    <property type="entry name" value="XH"/>
    <property type="match status" value="1"/>
</dbReference>
<evidence type="ECO:0000256" key="1">
    <source>
        <dbReference type="ARBA" id="ARBA00023054"/>
    </source>
</evidence>
<dbReference type="CDD" id="cd12266">
    <property type="entry name" value="RRM_like_XS"/>
    <property type="match status" value="1"/>
</dbReference>
<reference evidence="7 8" key="1">
    <citation type="journal article" date="2023" name="G3 (Bethesda)">
        <title>A chromosome-length genome assembly and annotation of blackberry (Rubus argutus, cv. 'Hillquist').</title>
        <authorList>
            <person name="Bruna T."/>
            <person name="Aryal R."/>
            <person name="Dudchenko O."/>
            <person name="Sargent D.J."/>
            <person name="Mead D."/>
            <person name="Buti M."/>
            <person name="Cavallini A."/>
            <person name="Hytonen T."/>
            <person name="Andres J."/>
            <person name="Pham M."/>
            <person name="Weisz D."/>
            <person name="Mascagni F."/>
            <person name="Usai G."/>
            <person name="Natali L."/>
            <person name="Bassil N."/>
            <person name="Fernandez G.E."/>
            <person name="Lomsadze A."/>
            <person name="Armour M."/>
            <person name="Olukolu B."/>
            <person name="Poorten T."/>
            <person name="Britton C."/>
            <person name="Davik J."/>
            <person name="Ashrafi H."/>
            <person name="Aiden E.L."/>
            <person name="Borodovsky M."/>
            <person name="Worthington M."/>
        </authorList>
    </citation>
    <scope>NUCLEOTIDE SEQUENCE [LARGE SCALE GENOMIC DNA]</scope>
    <source>
        <strain evidence="7">PI 553951</strain>
    </source>
</reference>
<evidence type="ECO:0000313" key="8">
    <source>
        <dbReference type="Proteomes" id="UP001457282"/>
    </source>
</evidence>
<evidence type="ECO:0000313" key="7">
    <source>
        <dbReference type="EMBL" id="KAK9940511.1"/>
    </source>
</evidence>